<comment type="caution">
    <text evidence="3">The sequence shown here is derived from an EMBL/GenBank/DDBJ whole genome shotgun (WGS) entry which is preliminary data.</text>
</comment>
<dbReference type="InterPro" id="IPR009936">
    <property type="entry name" value="DUF1468"/>
</dbReference>
<proteinExistence type="predicted"/>
<keyword evidence="1" id="KW-0812">Transmembrane</keyword>
<feature type="transmembrane region" description="Helical" evidence="1">
    <location>
        <begin position="106"/>
        <end position="136"/>
    </location>
</feature>
<evidence type="ECO:0000259" key="2">
    <source>
        <dbReference type="Pfam" id="PF07331"/>
    </source>
</evidence>
<dbReference type="Proteomes" id="UP000003803">
    <property type="component" value="Unassembled WGS sequence"/>
</dbReference>
<protein>
    <recommendedName>
        <fullName evidence="2">DUF1468 domain-containing protein</fullName>
    </recommendedName>
</protein>
<keyword evidence="1" id="KW-1133">Transmembrane helix</keyword>
<reference evidence="3" key="1">
    <citation type="submission" date="2007-11" db="EMBL/GenBank/DDBJ databases">
        <authorList>
            <person name="Fulton L."/>
            <person name="Clifton S."/>
            <person name="Fulton B."/>
            <person name="Xu J."/>
            <person name="Minx P."/>
            <person name="Pepin K.H."/>
            <person name="Johnson M."/>
            <person name="Thiruvilangam P."/>
            <person name="Bhonagiri V."/>
            <person name="Nash W.E."/>
            <person name="Mardis E.R."/>
            <person name="Wilson R.K."/>
        </authorList>
    </citation>
    <scope>NUCLEOTIDE SEQUENCE [LARGE SCALE GENOMIC DNA]</scope>
    <source>
        <strain evidence="3">DSM 17241</strain>
    </source>
</reference>
<evidence type="ECO:0000313" key="3">
    <source>
        <dbReference type="EMBL" id="EDS10219.1"/>
    </source>
</evidence>
<keyword evidence="1" id="KW-0472">Membrane</keyword>
<dbReference type="HOGENOM" id="CLU_110735_2_1_9"/>
<evidence type="ECO:0000313" key="4">
    <source>
        <dbReference type="Proteomes" id="UP000003803"/>
    </source>
</evidence>
<dbReference type="eggNOG" id="ENOG50336Q3">
    <property type="taxonomic scope" value="Bacteria"/>
</dbReference>
<feature type="transmembrane region" description="Helical" evidence="1">
    <location>
        <begin position="148"/>
        <end position="167"/>
    </location>
</feature>
<sequence length="177" mass="20100">MWYYIYNEIISLIMKYSVCNERGIIVKKWNYIISIITACLGTLIMYESSKLSLKYTVSGPGAGVWPMMLGGLLLLCALALFIVTFINKEKYEKLEVILNTAANKRVYIVMATIVLYCILLKVAGFYLATALVIPVLMYIMGERRIKRILCTMAFGVIGIYLIFDVLLHTKLPVSIFL</sequence>
<organism evidence="3 4">
    <name type="scientific">Anaerotruncus colihominis DSM 17241</name>
    <dbReference type="NCBI Taxonomy" id="445972"/>
    <lineage>
        <taxon>Bacteria</taxon>
        <taxon>Bacillati</taxon>
        <taxon>Bacillota</taxon>
        <taxon>Clostridia</taxon>
        <taxon>Eubacteriales</taxon>
        <taxon>Oscillospiraceae</taxon>
        <taxon>Anaerotruncus</taxon>
    </lineage>
</organism>
<feature type="transmembrane region" description="Helical" evidence="1">
    <location>
        <begin position="29"/>
        <end position="46"/>
    </location>
</feature>
<gene>
    <name evidence="3" type="ORF">ANACOL_02815</name>
</gene>
<accession>B0PE30</accession>
<feature type="transmembrane region" description="Helical" evidence="1">
    <location>
        <begin position="67"/>
        <end position="86"/>
    </location>
</feature>
<feature type="domain" description="DUF1468" evidence="2">
    <location>
        <begin position="32"/>
        <end position="172"/>
    </location>
</feature>
<dbReference type="EMBL" id="ABGD02000024">
    <property type="protein sequence ID" value="EDS10219.1"/>
    <property type="molecule type" value="Genomic_DNA"/>
</dbReference>
<dbReference type="AlphaFoldDB" id="B0PE30"/>
<dbReference type="Pfam" id="PF07331">
    <property type="entry name" value="TctB"/>
    <property type="match status" value="1"/>
</dbReference>
<name>B0PE30_9FIRM</name>
<keyword evidence="4" id="KW-1185">Reference proteome</keyword>
<reference evidence="3" key="2">
    <citation type="submission" date="2013-09" db="EMBL/GenBank/DDBJ databases">
        <title>Draft genome sequence of Anaerotruncus colihominis(DSM 17241).</title>
        <authorList>
            <person name="Sudarsanam P."/>
            <person name="Ley R."/>
            <person name="Guruge J."/>
            <person name="Turnbaugh P.J."/>
            <person name="Mahowald M."/>
            <person name="Liep D."/>
            <person name="Gordon J."/>
        </authorList>
    </citation>
    <scope>NUCLEOTIDE SEQUENCE</scope>
    <source>
        <strain evidence="3">DSM 17241</strain>
    </source>
</reference>
<evidence type="ECO:0000256" key="1">
    <source>
        <dbReference type="SAM" id="Phobius"/>
    </source>
</evidence>